<evidence type="ECO:0000259" key="6">
    <source>
        <dbReference type="PROSITE" id="PS50850"/>
    </source>
</evidence>
<comment type="caution">
    <text evidence="7">The sequence shown here is derived from an EMBL/GenBank/DDBJ whole genome shotgun (WGS) entry which is preliminary data.</text>
</comment>
<keyword evidence="2 5" id="KW-0812">Transmembrane</keyword>
<name>A0A7J7JIM9_BUGNE</name>
<dbReference type="Gene3D" id="1.20.1250.20">
    <property type="entry name" value="MFS general substrate transporter like domains"/>
    <property type="match status" value="1"/>
</dbReference>
<gene>
    <name evidence="7" type="ORF">EB796_015934</name>
</gene>
<feature type="transmembrane region" description="Helical" evidence="5">
    <location>
        <begin position="336"/>
        <end position="355"/>
    </location>
</feature>
<feature type="transmembrane region" description="Helical" evidence="5">
    <location>
        <begin position="162"/>
        <end position="182"/>
    </location>
</feature>
<evidence type="ECO:0000256" key="1">
    <source>
        <dbReference type="ARBA" id="ARBA00004141"/>
    </source>
</evidence>
<accession>A0A7J7JIM9</accession>
<feature type="transmembrane region" description="Helical" evidence="5">
    <location>
        <begin position="485"/>
        <end position="504"/>
    </location>
</feature>
<feature type="transmembrane region" description="Helical" evidence="5">
    <location>
        <begin position="456"/>
        <end position="479"/>
    </location>
</feature>
<feature type="transmembrane region" description="Helical" evidence="5">
    <location>
        <begin position="367"/>
        <end position="387"/>
    </location>
</feature>
<feature type="transmembrane region" description="Helical" evidence="5">
    <location>
        <begin position="419"/>
        <end position="444"/>
    </location>
</feature>
<feature type="domain" description="Major facilitator superfamily (MFS) profile" evidence="6">
    <location>
        <begin position="70"/>
        <end position="509"/>
    </location>
</feature>
<dbReference type="Proteomes" id="UP000593567">
    <property type="component" value="Unassembled WGS sequence"/>
</dbReference>
<sequence length="560" mass="63074">MEIILEALGDPGRYHVLITCMFAVTWWSMTFGAISMAFYGEPLKIKCNVPSRHISYSPNELPYLENSSVPFTNISMAKDECSYNITSVTNGTVTHSSHQCDSWTYLDGGREISNIVTEWNLVCSNHYKVSLTTTMFFVGVFIGAPIFGFISDQFGRKKTLAVCLYSHIPIALAISFMPEYISFTVFRLFLGVWLQGISTVAFVHCIEFFRQKYRGVVMVGFGMSWAVGQLLTTLIAYFLPNWRHMQRVSVALPLITLPYYWWLPESPRWLLVKGRFDEILKVFIQRAAKVNHVSGKLNWFKQQLEELKQTNILVASDAQPQSFVNILKTGILLKRLLAMCYSWCMASMTYYMFIFNTTELGGDIYKYYAIGAGLEIIVNFFTIFLMTRFGRRRPLFVFSFLLGVVCIVCGTIPRTLNLGIAILCFALLGRMAIAAVMCLIFVYAAELFPTFARGSCIAICGCSLRIGGMLAPQVIYLGGLVSPEFPYIIVAVMMILIGVIAIFLPETFGRSLPNTIEEAVDIQNQIEGSEPKMDESETISTITEQQEKLVVTTSNCDTKC</sequence>
<evidence type="ECO:0000313" key="8">
    <source>
        <dbReference type="Proteomes" id="UP000593567"/>
    </source>
</evidence>
<dbReference type="OrthoDB" id="2261376at2759"/>
<dbReference type="GO" id="GO:0022857">
    <property type="term" value="F:transmembrane transporter activity"/>
    <property type="evidence" value="ECO:0007669"/>
    <property type="project" value="InterPro"/>
</dbReference>
<dbReference type="Pfam" id="PF00083">
    <property type="entry name" value="Sugar_tr"/>
    <property type="match status" value="1"/>
</dbReference>
<dbReference type="InterPro" id="IPR036259">
    <property type="entry name" value="MFS_trans_sf"/>
</dbReference>
<keyword evidence="8" id="KW-1185">Reference proteome</keyword>
<feature type="transmembrane region" description="Helical" evidence="5">
    <location>
        <begin position="129"/>
        <end position="150"/>
    </location>
</feature>
<dbReference type="CDD" id="cd17317">
    <property type="entry name" value="MFS_SLC22"/>
    <property type="match status" value="1"/>
</dbReference>
<evidence type="ECO:0000313" key="7">
    <source>
        <dbReference type="EMBL" id="KAF6025683.1"/>
    </source>
</evidence>
<organism evidence="7 8">
    <name type="scientific">Bugula neritina</name>
    <name type="common">Brown bryozoan</name>
    <name type="synonym">Sertularia neritina</name>
    <dbReference type="NCBI Taxonomy" id="10212"/>
    <lineage>
        <taxon>Eukaryota</taxon>
        <taxon>Metazoa</taxon>
        <taxon>Spiralia</taxon>
        <taxon>Lophotrochozoa</taxon>
        <taxon>Bryozoa</taxon>
        <taxon>Gymnolaemata</taxon>
        <taxon>Cheilostomatida</taxon>
        <taxon>Flustrina</taxon>
        <taxon>Buguloidea</taxon>
        <taxon>Bugulidae</taxon>
        <taxon>Bugula</taxon>
    </lineage>
</organism>
<keyword evidence="3 5" id="KW-1133">Transmembrane helix</keyword>
<feature type="transmembrane region" description="Helical" evidence="5">
    <location>
        <begin position="16"/>
        <end position="39"/>
    </location>
</feature>
<dbReference type="AlphaFoldDB" id="A0A7J7JIM9"/>
<protein>
    <submittedName>
        <fullName evidence="7">Orct</fullName>
    </submittedName>
</protein>
<feature type="transmembrane region" description="Helical" evidence="5">
    <location>
        <begin position="216"/>
        <end position="239"/>
    </location>
</feature>
<evidence type="ECO:0000256" key="4">
    <source>
        <dbReference type="ARBA" id="ARBA00023136"/>
    </source>
</evidence>
<evidence type="ECO:0000256" key="2">
    <source>
        <dbReference type="ARBA" id="ARBA00022692"/>
    </source>
</evidence>
<dbReference type="EMBL" id="VXIV02002437">
    <property type="protein sequence ID" value="KAF6025683.1"/>
    <property type="molecule type" value="Genomic_DNA"/>
</dbReference>
<evidence type="ECO:0000256" key="5">
    <source>
        <dbReference type="SAM" id="Phobius"/>
    </source>
</evidence>
<keyword evidence="4 5" id="KW-0472">Membrane</keyword>
<reference evidence="7" key="1">
    <citation type="submission" date="2020-06" db="EMBL/GenBank/DDBJ databases">
        <title>Draft genome of Bugula neritina, a colonial animal packing powerful symbionts and potential medicines.</title>
        <authorList>
            <person name="Rayko M."/>
        </authorList>
    </citation>
    <scope>NUCLEOTIDE SEQUENCE [LARGE SCALE GENOMIC DNA]</scope>
    <source>
        <strain evidence="7">Kwan_BN1</strain>
    </source>
</reference>
<comment type="subcellular location">
    <subcellularLocation>
        <location evidence="1">Membrane</location>
        <topology evidence="1">Multi-pass membrane protein</topology>
    </subcellularLocation>
</comment>
<dbReference type="SUPFAM" id="SSF103473">
    <property type="entry name" value="MFS general substrate transporter"/>
    <property type="match status" value="1"/>
</dbReference>
<proteinExistence type="predicted"/>
<dbReference type="PANTHER" id="PTHR24064">
    <property type="entry name" value="SOLUTE CARRIER FAMILY 22 MEMBER"/>
    <property type="match status" value="1"/>
</dbReference>
<evidence type="ECO:0000256" key="3">
    <source>
        <dbReference type="ARBA" id="ARBA00022989"/>
    </source>
</evidence>
<dbReference type="InterPro" id="IPR020846">
    <property type="entry name" value="MFS_dom"/>
</dbReference>
<dbReference type="PROSITE" id="PS50850">
    <property type="entry name" value="MFS"/>
    <property type="match status" value="1"/>
</dbReference>
<feature type="transmembrane region" description="Helical" evidence="5">
    <location>
        <begin position="394"/>
        <end position="413"/>
    </location>
</feature>
<dbReference type="InterPro" id="IPR005828">
    <property type="entry name" value="MFS_sugar_transport-like"/>
</dbReference>
<dbReference type="GO" id="GO:0016020">
    <property type="term" value="C:membrane"/>
    <property type="evidence" value="ECO:0007669"/>
    <property type="project" value="UniProtKB-SubCell"/>
</dbReference>